<organism evidence="3 4">
    <name type="scientific">Acetobacter estunensis</name>
    <dbReference type="NCBI Taxonomy" id="104097"/>
    <lineage>
        <taxon>Bacteria</taxon>
        <taxon>Pseudomonadati</taxon>
        <taxon>Pseudomonadota</taxon>
        <taxon>Alphaproteobacteria</taxon>
        <taxon>Acetobacterales</taxon>
        <taxon>Acetobacteraceae</taxon>
        <taxon>Acetobacter</taxon>
    </lineage>
</organism>
<dbReference type="CDD" id="cd04186">
    <property type="entry name" value="GT_2_like_c"/>
    <property type="match status" value="1"/>
</dbReference>
<protein>
    <submittedName>
        <fullName evidence="3">Glycosyltransferase</fullName>
    </submittedName>
</protein>
<evidence type="ECO:0000256" key="1">
    <source>
        <dbReference type="SAM" id="MobiDB-lite"/>
    </source>
</evidence>
<evidence type="ECO:0000313" key="3">
    <source>
        <dbReference type="EMBL" id="NHO53640.1"/>
    </source>
</evidence>
<gene>
    <name evidence="3" type="ORF">GOB87_06640</name>
</gene>
<reference evidence="3" key="1">
    <citation type="submission" date="2019-11" db="EMBL/GenBank/DDBJ databases">
        <title>Description of new Acetobacter species.</title>
        <authorList>
            <person name="Cleenwerck I."/>
            <person name="Sombolestani A.S."/>
        </authorList>
    </citation>
    <scope>NUCLEOTIDE SEQUENCE</scope>
    <source>
        <strain evidence="3">LMG 1626</strain>
    </source>
</reference>
<keyword evidence="4" id="KW-1185">Reference proteome</keyword>
<accession>A0A967B6D2</accession>
<dbReference type="SUPFAM" id="SSF53756">
    <property type="entry name" value="UDP-Glycosyltransferase/glycogen phosphorylase"/>
    <property type="match status" value="1"/>
</dbReference>
<dbReference type="Gene3D" id="3.40.50.2000">
    <property type="entry name" value="Glycogen Phosphorylase B"/>
    <property type="match status" value="1"/>
</dbReference>
<name>A0A967B6D2_9PROT</name>
<dbReference type="Pfam" id="PF00535">
    <property type="entry name" value="Glycos_transf_2"/>
    <property type="match status" value="1"/>
</dbReference>
<dbReference type="CDD" id="cd03801">
    <property type="entry name" value="GT4_PimA-like"/>
    <property type="match status" value="1"/>
</dbReference>
<feature type="region of interest" description="Disordered" evidence="1">
    <location>
        <begin position="71"/>
        <end position="92"/>
    </location>
</feature>
<dbReference type="PANTHER" id="PTHR43179">
    <property type="entry name" value="RHAMNOSYLTRANSFERASE WBBL"/>
    <property type="match status" value="1"/>
</dbReference>
<dbReference type="EMBL" id="WOTH01000010">
    <property type="protein sequence ID" value="NHO53640.1"/>
    <property type="molecule type" value="Genomic_DNA"/>
</dbReference>
<feature type="region of interest" description="Disordered" evidence="1">
    <location>
        <begin position="754"/>
        <end position="785"/>
    </location>
</feature>
<dbReference type="PANTHER" id="PTHR43179:SF7">
    <property type="entry name" value="RHAMNOSYLTRANSFERASE WBBL"/>
    <property type="match status" value="1"/>
</dbReference>
<evidence type="ECO:0000313" key="4">
    <source>
        <dbReference type="Proteomes" id="UP000597459"/>
    </source>
</evidence>
<evidence type="ECO:0000259" key="2">
    <source>
        <dbReference type="Pfam" id="PF00535"/>
    </source>
</evidence>
<feature type="domain" description="Glycosyltransferase 2-like" evidence="2">
    <location>
        <begin position="123"/>
        <end position="246"/>
    </location>
</feature>
<dbReference type="SUPFAM" id="SSF53448">
    <property type="entry name" value="Nucleotide-diphospho-sugar transferases"/>
    <property type="match status" value="1"/>
</dbReference>
<proteinExistence type="predicted"/>
<dbReference type="Pfam" id="PF13692">
    <property type="entry name" value="Glyco_trans_1_4"/>
    <property type="match status" value="1"/>
</dbReference>
<dbReference type="InterPro" id="IPR029044">
    <property type="entry name" value="Nucleotide-diphossugar_trans"/>
</dbReference>
<dbReference type="Gene3D" id="3.90.550.10">
    <property type="entry name" value="Spore Coat Polysaccharide Biosynthesis Protein SpsA, Chain A"/>
    <property type="match status" value="1"/>
</dbReference>
<dbReference type="AlphaFoldDB" id="A0A967B6D2"/>
<dbReference type="RefSeq" id="WP_166314077.1">
    <property type="nucleotide sequence ID" value="NZ_WOTH01000010.1"/>
</dbReference>
<dbReference type="Proteomes" id="UP000597459">
    <property type="component" value="Unassembled WGS sequence"/>
</dbReference>
<sequence length="785" mass="87045">MPHSPLSPPDVPFSPQEAELTRLRKEIARLRVASRQDEVEVLRQWITAYETSTSWRLTAPLRHCVKQIARLKRRKKRPENRTAPGAAQSAKEDAPPATLVAVCPVPEPPVALRFPRHARPVLSIVIPTYGQVPVTLRCLRSICRHPPTCPYEVIVAEDASGDPSVAQLADIAGLVLIRRTENLGFLKNCNDAARKSAGTFVHFLNNDTEVHPDAFDALVERLQRDPSIGLTGSKLLFPDGRLQEAGGIIWNDASGWNFGRNDMDPDRSAYDWPREVDYISGASIMLPRAVFDALGGFDEIFAPAYYEDTDLAFRVRTAGLRVVYEPRSVVVHHEGVSHGTDETSGVKAFQVRNRERMLTRWKEVLEAKHYAPATHFLRASVHAHDRRTILIIDHYVPEPDRDAGSRATLCVIDALLTAGWLVVFWPENRVRNAYTYALLARGVNVIDCSEPDDFPKWIARNGPDLDHVLLMRPTITRDFLPDVKAHTQARLSYYGHDIHFLRLQREAEVTGSMEVEQAAAAMEELETSLWRQVESVIYLSEPEAALVRERVPQAHPYAIVPFCYRPDLMERQPPRGHTVLFVGGFAHPPNVDAAIWLVRDIMPRLRARLPDAHLILAGANPTEEVRALADTHTRVTGAVSEEALHELYATSRAAAVPLRFGAGVKNKVLEALHQGLPLVTTVIGAEGITDLSDVATVTDDTGAFATALFALLTEDGMWTKRSRDGRAFIAARYSPAAFSRSLLTALGENDRHSADVAPLGGVQREPASQRQNGGQVGRDFPVGLG</sequence>
<dbReference type="InterPro" id="IPR001173">
    <property type="entry name" value="Glyco_trans_2-like"/>
</dbReference>
<comment type="caution">
    <text evidence="3">The sequence shown here is derived from an EMBL/GenBank/DDBJ whole genome shotgun (WGS) entry which is preliminary data.</text>
</comment>